<dbReference type="AlphaFoldDB" id="A0A7R8W3H6"/>
<feature type="coiled-coil region" evidence="1">
    <location>
        <begin position="541"/>
        <end position="621"/>
    </location>
</feature>
<evidence type="ECO:0000313" key="3">
    <source>
        <dbReference type="EMBL" id="CAD7224127.1"/>
    </source>
</evidence>
<feature type="region of interest" description="Disordered" evidence="2">
    <location>
        <begin position="277"/>
        <end position="320"/>
    </location>
</feature>
<organism evidence="3">
    <name type="scientific">Cyprideis torosa</name>
    <dbReference type="NCBI Taxonomy" id="163714"/>
    <lineage>
        <taxon>Eukaryota</taxon>
        <taxon>Metazoa</taxon>
        <taxon>Ecdysozoa</taxon>
        <taxon>Arthropoda</taxon>
        <taxon>Crustacea</taxon>
        <taxon>Oligostraca</taxon>
        <taxon>Ostracoda</taxon>
        <taxon>Podocopa</taxon>
        <taxon>Podocopida</taxon>
        <taxon>Cytherocopina</taxon>
        <taxon>Cytheroidea</taxon>
        <taxon>Cytherideidae</taxon>
        <taxon>Cyprideis</taxon>
    </lineage>
</organism>
<proteinExistence type="predicted"/>
<feature type="region of interest" description="Disordered" evidence="2">
    <location>
        <begin position="336"/>
        <end position="409"/>
    </location>
</feature>
<dbReference type="InterPro" id="IPR007483">
    <property type="entry name" value="Hamartin"/>
</dbReference>
<feature type="compositionally biased region" description="Low complexity" evidence="2">
    <location>
        <begin position="293"/>
        <end position="305"/>
    </location>
</feature>
<accession>A0A7R8W3H6</accession>
<dbReference type="EMBL" id="OB660312">
    <property type="protein sequence ID" value="CAD7224127.1"/>
    <property type="molecule type" value="Genomic_DNA"/>
</dbReference>
<dbReference type="PANTHER" id="PTHR15154">
    <property type="entry name" value="HAMARTIN"/>
    <property type="match status" value="1"/>
</dbReference>
<dbReference type="GO" id="GO:0051726">
    <property type="term" value="P:regulation of cell cycle"/>
    <property type="evidence" value="ECO:0007669"/>
    <property type="project" value="TreeGrafter"/>
</dbReference>
<sequence>MDYVTVFTDLESNDQRLVVSAKATLHEELRNVKDSWFVNGLVDYYLATGSNRCMEVLGGVGDPHDRFLLDRLALGISEGNSPDKRMNLKGHLSLLSFIINHRPPWLHELSSHSLLKELLRLILSTGDAVTLVAALIPLLHLLPVLPSKVANFLPDLFAVFDHVVTQAASRSDSNDSQLPDSRETEFLHLKFYVITFFSRLYGMFPCTFMGHVREKCGQSKIFRETVHPLLSCVRLHPSLVLSNSQSEKSDTERWKGQAPHVVLADIALFTELPPEQQTLPTPVLSSPPPFPSPVSVAHSASPEPAIEATPETTPVRPLVNRPVVKASKALEKGLQRVVSERARASSSGSSTLVEEQLEQAPVSKGAAKALQFPPPVEDEADEAQRDEPRVRQPSVTSTASSEDEMLGQGGKVDWDVNTFLYNMRRLRKISMGSSMGEEKLCASSDESSEDGSRAHQATQTIPCEGVMEEVETAAAGAAPPRLSLAAEEERILAQILAESQRECCSCHRKAGAGDRCLALLSMQLEYERTTRKSLLDHARWIQGKKRLYQLMEQVIKNLEADLKASETHVVELEEYGVQLRSQLEQKEEERRRREMELMTERNELQEQLSETLRRLAEALEEGGREKAERGALAEAMSQKNHELALLKPKLERLWALETDVERLKKELLFQGELSEMRLRRFREEEGKVGEEAKLKLLYAAARDSLASLQETADKDKSQVRAFKARVSELEALLTEKEGGIAEMKTILRNTQEKHAVELRAVEEKWMASEKLCVALENQLMDLRENTALLHSMRESGTGTTRSLPEASLCPIRNGH</sequence>
<feature type="region of interest" description="Disordered" evidence="2">
    <location>
        <begin position="434"/>
        <end position="457"/>
    </location>
</feature>
<protein>
    <submittedName>
        <fullName evidence="3">Uncharacterized protein</fullName>
    </submittedName>
</protein>
<name>A0A7R8W3H6_9CRUS</name>
<evidence type="ECO:0000256" key="2">
    <source>
        <dbReference type="SAM" id="MobiDB-lite"/>
    </source>
</evidence>
<dbReference type="OrthoDB" id="6022054at2759"/>
<dbReference type="Pfam" id="PF04388">
    <property type="entry name" value="Hamartin"/>
    <property type="match status" value="1"/>
</dbReference>
<keyword evidence="1" id="KW-0175">Coiled coil</keyword>
<dbReference type="GO" id="GO:0032007">
    <property type="term" value="P:negative regulation of TOR signaling"/>
    <property type="evidence" value="ECO:0007669"/>
    <property type="project" value="TreeGrafter"/>
</dbReference>
<gene>
    <name evidence="3" type="ORF">CTOB1V02_LOCUS2097</name>
</gene>
<evidence type="ECO:0000256" key="1">
    <source>
        <dbReference type="SAM" id="Coils"/>
    </source>
</evidence>
<feature type="region of interest" description="Disordered" evidence="2">
    <location>
        <begin position="793"/>
        <end position="815"/>
    </location>
</feature>
<reference evidence="3" key="1">
    <citation type="submission" date="2020-11" db="EMBL/GenBank/DDBJ databases">
        <authorList>
            <person name="Tran Van P."/>
        </authorList>
    </citation>
    <scope>NUCLEOTIDE SEQUENCE</scope>
</reference>
<dbReference type="PANTHER" id="PTHR15154:SF2">
    <property type="entry name" value="HAMARTIN"/>
    <property type="match status" value="1"/>
</dbReference>
<dbReference type="GO" id="GO:0033596">
    <property type="term" value="C:TSC1-TSC2 complex"/>
    <property type="evidence" value="ECO:0007669"/>
    <property type="project" value="TreeGrafter"/>
</dbReference>